<dbReference type="EMBL" id="JABBNB010000003">
    <property type="protein sequence ID" value="NMO00318.1"/>
    <property type="molecule type" value="Genomic_DNA"/>
</dbReference>
<reference evidence="1 2" key="1">
    <citation type="submission" date="2020-04" db="EMBL/GenBank/DDBJ databases">
        <title>Gordonia sp. nov. TBRC 11910.</title>
        <authorList>
            <person name="Suriyachadkun C."/>
        </authorList>
    </citation>
    <scope>NUCLEOTIDE SEQUENCE [LARGE SCALE GENOMIC DNA]</scope>
    <source>
        <strain evidence="1 2">TBRC 11910</strain>
    </source>
</reference>
<gene>
    <name evidence="1" type="ORF">HH308_03715</name>
</gene>
<protein>
    <submittedName>
        <fullName evidence="1">3-methyladenine DNA glycosylase</fullName>
    </submittedName>
</protein>
<dbReference type="AlphaFoldDB" id="A0A848KXY7"/>
<comment type="caution">
    <text evidence="1">The sequence shown here is derived from an EMBL/GenBank/DDBJ whole genome shotgun (WGS) entry which is preliminary data.</text>
</comment>
<accession>A0A848KXY7</accession>
<keyword evidence="2" id="KW-1185">Reference proteome</keyword>
<evidence type="ECO:0000313" key="2">
    <source>
        <dbReference type="Proteomes" id="UP000550729"/>
    </source>
</evidence>
<evidence type="ECO:0000313" key="1">
    <source>
        <dbReference type="EMBL" id="NMO00318.1"/>
    </source>
</evidence>
<proteinExistence type="predicted"/>
<organism evidence="1 2">
    <name type="scientific">Gordonia asplenii</name>
    <dbReference type="NCBI Taxonomy" id="2725283"/>
    <lineage>
        <taxon>Bacteria</taxon>
        <taxon>Bacillati</taxon>
        <taxon>Actinomycetota</taxon>
        <taxon>Actinomycetes</taxon>
        <taxon>Mycobacteriales</taxon>
        <taxon>Gordoniaceae</taxon>
        <taxon>Gordonia</taxon>
    </lineage>
</organism>
<sequence length="295" mass="32610">MRLPADTWRAAAREHRARVDALIGDYLHARQSGATHPVIDFLFTYYPYRPASLQRWHPGFGVVLGDGDAGADSHAAPRGYERVAGGVTASRAYLHKRASTIAYTSELLSATASRTPRLGCFGLHEWAMVYREGDARRHSAPLRLGAVGTDAVVESMSLQCTHYDAFRFFTEPAVGRNALELTRESQIDREQPGCLHASMDLYRLTAKLMPLVDSNLLLRSFELAYAAREIDMRASPYDLREYGYAPIPIETAAGRADYVRAQSAVAERAAVVRQALLDRVTGLAQALTDPEVTAW</sequence>
<name>A0A848KXY7_9ACTN</name>
<dbReference type="Proteomes" id="UP000550729">
    <property type="component" value="Unassembled WGS sequence"/>
</dbReference>